<sequence>MRRLLAALLLTACPAGAQEVSDLIARDGLSGARAALEARAPAPDRDLALAATRFLGGIEAAFQARHRIGATDPLVPLPLLGAPLPPNPDPQPMTADFVTVMMRDLSAAMQDTRDALPDAPATLILDLRDLWLDVDGDGTRGAGEDLIALAALPPPEGGAQIRFDGADIHWLRAYTHLIEGVATLILAFDPEPALAGRIALGAALAEQFAQPPGQMARAPTFDRQAQAFGPVLDRIAVVLRTLRQQPDPALTRTAGDHLRAMVAANRLFWAEVALETDNDREWIPNEAQDAALGFDLPPGTGPLWLSILDEVDQALDGRMLIPHWRMAPGHGVDLAMWLDNPRPVDVIDWLQGSAALPYARPGLTVGRDSWDRFVDSLGGRAGLYMLLLN</sequence>
<dbReference type="AlphaFoldDB" id="A0A4V5MTC8"/>
<proteinExistence type="predicted"/>
<evidence type="ECO:0000313" key="2">
    <source>
        <dbReference type="EMBL" id="TJZ83728.1"/>
    </source>
</evidence>
<gene>
    <name evidence="2" type="ORF">FA740_11555</name>
</gene>
<keyword evidence="3" id="KW-1185">Reference proteome</keyword>
<dbReference type="OrthoDB" id="9815249at2"/>
<feature type="chain" id="PRO_5020768112" evidence="1">
    <location>
        <begin position="18"/>
        <end position="389"/>
    </location>
</feature>
<reference evidence="2 3" key="1">
    <citation type="submission" date="2019-04" db="EMBL/GenBank/DDBJ databases">
        <authorList>
            <person name="Li J."/>
        </authorList>
    </citation>
    <scope>NUCLEOTIDE SEQUENCE [LARGE SCALE GENOMIC DNA]</scope>
    <source>
        <strain evidence="2 3">CCTCC AB2016182</strain>
    </source>
</reference>
<dbReference type="Proteomes" id="UP000306223">
    <property type="component" value="Unassembled WGS sequence"/>
</dbReference>
<evidence type="ECO:0000313" key="3">
    <source>
        <dbReference type="Proteomes" id="UP000306223"/>
    </source>
</evidence>
<dbReference type="EMBL" id="SUNH01000015">
    <property type="protein sequence ID" value="TJZ83728.1"/>
    <property type="molecule type" value="Genomic_DNA"/>
</dbReference>
<name>A0A4V5MTC8_9RHOB</name>
<keyword evidence="1" id="KW-0732">Signal</keyword>
<organism evidence="2 3">
    <name type="scientific">Paracoccus hibiscisoli</name>
    <dbReference type="NCBI Taxonomy" id="2023261"/>
    <lineage>
        <taxon>Bacteria</taxon>
        <taxon>Pseudomonadati</taxon>
        <taxon>Pseudomonadota</taxon>
        <taxon>Alphaproteobacteria</taxon>
        <taxon>Rhodobacterales</taxon>
        <taxon>Paracoccaceae</taxon>
        <taxon>Paracoccus</taxon>
    </lineage>
</organism>
<comment type="caution">
    <text evidence="2">The sequence shown here is derived from an EMBL/GenBank/DDBJ whole genome shotgun (WGS) entry which is preliminary data.</text>
</comment>
<feature type="signal peptide" evidence="1">
    <location>
        <begin position="1"/>
        <end position="17"/>
    </location>
</feature>
<evidence type="ECO:0000256" key="1">
    <source>
        <dbReference type="SAM" id="SignalP"/>
    </source>
</evidence>
<protein>
    <submittedName>
        <fullName evidence="2">Uncharacterized protein</fullName>
    </submittedName>
</protein>
<dbReference type="RefSeq" id="WP_136856930.1">
    <property type="nucleotide sequence ID" value="NZ_SUNH01000015.1"/>
</dbReference>
<accession>A0A4V5MTC8</accession>